<comment type="similarity">
    <text evidence="2">Belongs to the G-protein coupled receptor 4 family.</text>
</comment>
<evidence type="ECO:0008006" key="14">
    <source>
        <dbReference type="Google" id="ProtNLM"/>
    </source>
</evidence>
<evidence type="ECO:0000256" key="8">
    <source>
        <dbReference type="ARBA" id="ARBA00023170"/>
    </source>
</evidence>
<keyword evidence="6" id="KW-0297">G-protein coupled receptor</keyword>
<dbReference type="Gene3D" id="1.20.1070.10">
    <property type="entry name" value="Rhodopsin 7-helix transmembrane proteins"/>
    <property type="match status" value="1"/>
</dbReference>
<feature type="compositionally biased region" description="Basic and acidic residues" evidence="10">
    <location>
        <begin position="496"/>
        <end position="512"/>
    </location>
</feature>
<feature type="transmembrane region" description="Helical" evidence="11">
    <location>
        <begin position="60"/>
        <end position="79"/>
    </location>
</feature>
<dbReference type="PANTHER" id="PTHR28097:SF1">
    <property type="entry name" value="PHEROMONE A FACTOR RECEPTOR"/>
    <property type="match status" value="1"/>
</dbReference>
<feature type="region of interest" description="Disordered" evidence="10">
    <location>
        <begin position="492"/>
        <end position="512"/>
    </location>
</feature>
<protein>
    <recommendedName>
        <fullName evidence="14">Pheromone receptor</fullName>
    </recommendedName>
</protein>
<evidence type="ECO:0000313" key="13">
    <source>
        <dbReference type="Proteomes" id="UP000801428"/>
    </source>
</evidence>
<dbReference type="Proteomes" id="UP000801428">
    <property type="component" value="Unassembled WGS sequence"/>
</dbReference>
<feature type="transmembrane region" description="Helical" evidence="11">
    <location>
        <begin position="99"/>
        <end position="119"/>
    </location>
</feature>
<keyword evidence="5 11" id="KW-1133">Transmembrane helix</keyword>
<gene>
    <name evidence="12" type="ORF">E8E13_003981</name>
</gene>
<dbReference type="PRINTS" id="PR00899">
    <property type="entry name" value="GPCRSTE3"/>
</dbReference>
<proteinExistence type="inferred from homology"/>
<dbReference type="PANTHER" id="PTHR28097">
    <property type="entry name" value="PHEROMONE A FACTOR RECEPTOR"/>
    <property type="match status" value="1"/>
</dbReference>
<evidence type="ECO:0000256" key="6">
    <source>
        <dbReference type="ARBA" id="ARBA00023040"/>
    </source>
</evidence>
<comment type="caution">
    <text evidence="12">The sequence shown here is derived from an EMBL/GenBank/DDBJ whole genome shotgun (WGS) entry which is preliminary data.</text>
</comment>
<dbReference type="GO" id="GO:0000750">
    <property type="term" value="P:pheromone-dependent signal transduction involved in conjugation with cellular fusion"/>
    <property type="evidence" value="ECO:0007669"/>
    <property type="project" value="TreeGrafter"/>
</dbReference>
<keyword evidence="8" id="KW-0675">Receptor</keyword>
<feature type="transmembrane region" description="Helical" evidence="11">
    <location>
        <begin position="140"/>
        <end position="161"/>
    </location>
</feature>
<evidence type="ECO:0000256" key="3">
    <source>
        <dbReference type="ARBA" id="ARBA00022507"/>
    </source>
</evidence>
<feature type="transmembrane region" description="Helical" evidence="11">
    <location>
        <begin position="24"/>
        <end position="48"/>
    </location>
</feature>
<feature type="region of interest" description="Disordered" evidence="10">
    <location>
        <begin position="431"/>
        <end position="480"/>
    </location>
</feature>
<evidence type="ECO:0000256" key="1">
    <source>
        <dbReference type="ARBA" id="ARBA00004141"/>
    </source>
</evidence>
<keyword evidence="3" id="KW-0589">Pheromone response</keyword>
<evidence type="ECO:0000256" key="2">
    <source>
        <dbReference type="ARBA" id="ARBA00011085"/>
    </source>
</evidence>
<evidence type="ECO:0000256" key="4">
    <source>
        <dbReference type="ARBA" id="ARBA00022692"/>
    </source>
</evidence>
<evidence type="ECO:0000256" key="11">
    <source>
        <dbReference type="SAM" id="Phobius"/>
    </source>
</evidence>
<reference evidence="12" key="1">
    <citation type="submission" date="2019-04" db="EMBL/GenBank/DDBJ databases">
        <title>Sequencing of skin fungus with MAO and IRED activity.</title>
        <authorList>
            <person name="Marsaioli A.J."/>
            <person name="Bonatto J.M.C."/>
            <person name="Reis Junior O."/>
        </authorList>
    </citation>
    <scope>NUCLEOTIDE SEQUENCE</scope>
    <source>
        <strain evidence="12">30M1</strain>
    </source>
</reference>
<dbReference type="AlphaFoldDB" id="A0A9P4WA75"/>
<name>A0A9P4WA75_CURKU</name>
<organism evidence="12 13">
    <name type="scientific">Curvularia kusanoi</name>
    <name type="common">Cochliobolus kusanoi</name>
    <dbReference type="NCBI Taxonomy" id="90978"/>
    <lineage>
        <taxon>Eukaryota</taxon>
        <taxon>Fungi</taxon>
        <taxon>Dikarya</taxon>
        <taxon>Ascomycota</taxon>
        <taxon>Pezizomycotina</taxon>
        <taxon>Dothideomycetes</taxon>
        <taxon>Pleosporomycetidae</taxon>
        <taxon>Pleosporales</taxon>
        <taxon>Pleosporineae</taxon>
        <taxon>Pleosporaceae</taxon>
        <taxon>Curvularia</taxon>
    </lineage>
</organism>
<dbReference type="GO" id="GO:0004932">
    <property type="term" value="F:mating-type factor pheromone receptor activity"/>
    <property type="evidence" value="ECO:0007669"/>
    <property type="project" value="InterPro"/>
</dbReference>
<dbReference type="CDD" id="cd14966">
    <property type="entry name" value="7tmD_STE3"/>
    <property type="match status" value="1"/>
</dbReference>
<dbReference type="Pfam" id="PF02076">
    <property type="entry name" value="STE3"/>
    <property type="match status" value="1"/>
</dbReference>
<accession>A0A9P4WA75</accession>
<dbReference type="InterPro" id="IPR001499">
    <property type="entry name" value="GPCR_STE3"/>
</dbReference>
<evidence type="ECO:0000256" key="9">
    <source>
        <dbReference type="ARBA" id="ARBA00023224"/>
    </source>
</evidence>
<comment type="subcellular location">
    <subcellularLocation>
        <location evidence="1">Membrane</location>
        <topology evidence="1">Multi-pass membrane protein</topology>
    </subcellularLocation>
</comment>
<feature type="compositionally biased region" description="Low complexity" evidence="10">
    <location>
        <begin position="459"/>
        <end position="480"/>
    </location>
</feature>
<dbReference type="EMBL" id="SWKU01000017">
    <property type="protein sequence ID" value="KAF2999281.1"/>
    <property type="molecule type" value="Genomic_DNA"/>
</dbReference>
<keyword evidence="7 11" id="KW-0472">Membrane</keyword>
<evidence type="ECO:0000256" key="7">
    <source>
        <dbReference type="ARBA" id="ARBA00023136"/>
    </source>
</evidence>
<feature type="transmembrane region" description="Helical" evidence="11">
    <location>
        <begin position="190"/>
        <end position="211"/>
    </location>
</feature>
<keyword evidence="9" id="KW-0807">Transducer</keyword>
<keyword evidence="13" id="KW-1185">Reference proteome</keyword>
<feature type="transmembrane region" description="Helical" evidence="11">
    <location>
        <begin position="231"/>
        <end position="251"/>
    </location>
</feature>
<evidence type="ECO:0000256" key="10">
    <source>
        <dbReference type="SAM" id="MobiDB-lite"/>
    </source>
</evidence>
<feature type="compositionally biased region" description="Polar residues" evidence="10">
    <location>
        <begin position="445"/>
        <end position="456"/>
    </location>
</feature>
<evidence type="ECO:0000313" key="12">
    <source>
        <dbReference type="EMBL" id="KAF2999281.1"/>
    </source>
</evidence>
<evidence type="ECO:0000256" key="5">
    <source>
        <dbReference type="ARBA" id="ARBA00022989"/>
    </source>
</evidence>
<feature type="transmembrane region" description="Helical" evidence="11">
    <location>
        <begin position="295"/>
        <end position="314"/>
    </location>
</feature>
<sequence length="512" mass="57318">MSSWFSPSFSLGTDSSGIMSTGEIYHTAIVFSVLAWLSWLGCVAPLIWHISQRNVAASSLVAWMILANFPLGINAIIWGHDNIEDWWDGAVWCDINVRIQVGAQVGLGAAIAMILRRLGQVMDTRNITVSPSRGSKMRRNLIELACCWGYPLVLILFYIPIQSVRYHIWGIEGCNSAYDATWKSLVLSAMWQPITMCFVVYYAVLLLIRLYRYRREFSRLITASNSTRSRFLRLFLMCMVFLLVVVPYSIYPFYYFCAAVANYKTDENWWNSIKDHRTSVVLKFKSDGMVHMDKWGQIGMGFVTFLLFGTGTDAHNTYKKMLLFFGLGRFFPGLYVMRSGTSTPTSLAARLWTSDYISRAKSFLSKRSSTFSTSSFGKNSSVRSDSVALDNFDAVNLRSMRSTTPVLPLHNDAAAATKPSLLKRLFPLRSSTSAATPDKPLPNVTPATASTSTAQEGFSARAWATRPPSASSSSNSEPSAAGVVVFREVLLDEEEVRPSTERKEADEWMLKP</sequence>
<keyword evidence="4 11" id="KW-0812">Transmembrane</keyword>
<dbReference type="GO" id="GO:0005886">
    <property type="term" value="C:plasma membrane"/>
    <property type="evidence" value="ECO:0007669"/>
    <property type="project" value="TreeGrafter"/>
</dbReference>
<dbReference type="OrthoDB" id="2874149at2759"/>